<dbReference type="GO" id="GO:0010498">
    <property type="term" value="P:proteasomal protein catabolic process"/>
    <property type="evidence" value="ECO:0007669"/>
    <property type="project" value="InterPro"/>
</dbReference>
<dbReference type="GO" id="GO:0016811">
    <property type="term" value="F:hydrolase activity, acting on carbon-nitrogen (but not peptide) bonds, in linear amides"/>
    <property type="evidence" value="ECO:0007669"/>
    <property type="project" value="InterPro"/>
</dbReference>
<evidence type="ECO:0000313" key="3">
    <source>
        <dbReference type="EMBL" id="MCG4617388.1"/>
    </source>
</evidence>
<keyword evidence="3" id="KW-0647">Proteasome</keyword>
<evidence type="ECO:0000256" key="2">
    <source>
        <dbReference type="SAM" id="MobiDB-lite"/>
    </source>
</evidence>
<evidence type="ECO:0000256" key="1">
    <source>
        <dbReference type="ARBA" id="ARBA00009114"/>
    </source>
</evidence>
<dbReference type="GO" id="GO:0019941">
    <property type="term" value="P:modification-dependent protein catabolic process"/>
    <property type="evidence" value="ECO:0007669"/>
    <property type="project" value="InterPro"/>
</dbReference>
<dbReference type="GO" id="GO:0070490">
    <property type="term" value="P:protein pupylation"/>
    <property type="evidence" value="ECO:0007669"/>
    <property type="project" value="TreeGrafter"/>
</dbReference>
<comment type="caution">
    <text evidence="3">The sequence shown here is derived from an EMBL/GenBank/DDBJ whole genome shotgun (WGS) entry which is preliminary data.</text>
</comment>
<dbReference type="RefSeq" id="WP_238127634.1">
    <property type="nucleotide sequence ID" value="NZ_JAKNHJ010000004.1"/>
</dbReference>
<sequence>MTQSAINRPLGTETEFGIIQVGNVYANPVALSTQVVTAYRDRSREAEAVTWDYEGENPLQDMRGFSHNPRQADPSQLTNNPEQLAPSGPGVQAVARPSAQEAAMPKPSACVLTNGARLYVDHAHPEYSSPETLGPMQGSLYDAAGDLIARRAMELAAENGNQIELYKNNVDGKGAAYGSHENYLLRRDLDFYGLAQNLIPFLVTRPLICGAGRVGIGQRSEKPGFQISQRADYVENDIGLETTFNRPIINTRDEPHANPSRWRRLHVIGGDANRFQYSTYLRLGATAALLWLLENPDCPQVKQLKELRITSDPVEETWAVSHDISLTHRVETVSGPLSALQIQNAIRAAIVEALEERGGADEASAALLGDWQQVLDSLATDRELAARRVEWVGKYRLLERMRQRLGCDWNHPKIQALDLQWAALRPGIFENICDAGMVEQLFSPEEVLRAVQQPPCGGRSWVRGTAVAKLPQVKKGSWQSLLLDLGGEQLLRFSLGDPDCAASPAEMRALENGDAAAFARALSAKKEKPIEKF</sequence>
<dbReference type="GO" id="GO:0008233">
    <property type="term" value="F:peptidase activity"/>
    <property type="evidence" value="ECO:0007669"/>
    <property type="project" value="InterPro"/>
</dbReference>
<comment type="similarity">
    <text evidence="1">Belongs to the Pup ligase/Pup deamidase family. Pup deamidase subfamily.</text>
</comment>
<feature type="region of interest" description="Disordered" evidence="2">
    <location>
        <begin position="50"/>
        <end position="106"/>
    </location>
</feature>
<dbReference type="InterPro" id="IPR004347">
    <property type="entry name" value="Pup_ligase/deamidase"/>
</dbReference>
<dbReference type="PANTHER" id="PTHR42307">
    <property type="entry name" value="PUP DEAMIDASE/DEPUPYLASE"/>
    <property type="match status" value="1"/>
</dbReference>
<feature type="compositionally biased region" description="Polar residues" evidence="2">
    <location>
        <begin position="73"/>
        <end position="82"/>
    </location>
</feature>
<evidence type="ECO:0000313" key="4">
    <source>
        <dbReference type="Proteomes" id="UP001200537"/>
    </source>
</evidence>
<dbReference type="Pfam" id="PF03136">
    <property type="entry name" value="Pup_ligase"/>
    <property type="match status" value="1"/>
</dbReference>
<dbReference type="InterPro" id="IPR022366">
    <property type="entry name" value="Pup_deamidase"/>
</dbReference>
<name>A0AAJ1BAL6_9ACTO</name>
<protein>
    <submittedName>
        <fullName evidence="3">Proteasome accessory factor PafA2</fullName>
    </submittedName>
</protein>
<dbReference type="NCBIfam" id="TIGR03688">
    <property type="entry name" value="depupylase_Dop"/>
    <property type="match status" value="1"/>
</dbReference>
<reference evidence="3" key="1">
    <citation type="submission" date="2022-01" db="EMBL/GenBank/DDBJ databases">
        <title>Collection of gut derived symbiotic bacterial strains cultured from healthy donors.</title>
        <authorList>
            <person name="Lin H."/>
            <person name="Kohout C."/>
            <person name="Waligurski E."/>
            <person name="Pamer E.G."/>
        </authorList>
    </citation>
    <scope>NUCLEOTIDE SEQUENCE</scope>
    <source>
        <strain evidence="3">DFI.7.46</strain>
    </source>
</reference>
<organism evidence="3 4">
    <name type="scientific">Varibaculum cambriense</name>
    <dbReference type="NCBI Taxonomy" id="184870"/>
    <lineage>
        <taxon>Bacteria</taxon>
        <taxon>Bacillati</taxon>
        <taxon>Actinomycetota</taxon>
        <taxon>Actinomycetes</taxon>
        <taxon>Actinomycetales</taxon>
        <taxon>Actinomycetaceae</taxon>
        <taxon>Varibaculum</taxon>
    </lineage>
</organism>
<dbReference type="GO" id="GO:0005524">
    <property type="term" value="F:ATP binding"/>
    <property type="evidence" value="ECO:0007669"/>
    <property type="project" value="TreeGrafter"/>
</dbReference>
<accession>A0AAJ1BAL6</accession>
<proteinExistence type="inferred from homology"/>
<dbReference type="PANTHER" id="PTHR42307:SF2">
    <property type="entry name" value="PUP DEAMIDASE_DEPUPYLASE"/>
    <property type="match status" value="1"/>
</dbReference>
<gene>
    <name evidence="3" type="ORF">L0M99_02595</name>
</gene>
<dbReference type="Proteomes" id="UP001200537">
    <property type="component" value="Unassembled WGS sequence"/>
</dbReference>
<dbReference type="GO" id="GO:0000502">
    <property type="term" value="C:proteasome complex"/>
    <property type="evidence" value="ECO:0007669"/>
    <property type="project" value="UniProtKB-KW"/>
</dbReference>
<dbReference type="AlphaFoldDB" id="A0AAJ1BAL6"/>
<dbReference type="EMBL" id="JAKNHJ010000004">
    <property type="protein sequence ID" value="MCG4617388.1"/>
    <property type="molecule type" value="Genomic_DNA"/>
</dbReference>